<comment type="caution">
    <text evidence="1">The sequence shown here is derived from an EMBL/GenBank/DDBJ whole genome shotgun (WGS) entry which is preliminary data.</text>
</comment>
<name>A0A225WN14_9STRA</name>
<gene>
    <name evidence="1" type="ORF">PHMEG_0006793</name>
</gene>
<protein>
    <submittedName>
        <fullName evidence="1">Uncharacterized protein</fullName>
    </submittedName>
</protein>
<dbReference type="Proteomes" id="UP000198211">
    <property type="component" value="Unassembled WGS sequence"/>
</dbReference>
<sequence length="106" mass="12056">MPLSAVIRPDTYWPIDIFYARPLFLTSRVYFGRRRRACGLLFYASIPPQARVSLHDIETVSNYLQEKYLSTVDLSLFDGQVGALTDDELAILKPFKRSTGAAEILK</sequence>
<evidence type="ECO:0000313" key="1">
    <source>
        <dbReference type="EMBL" id="OWZ19021.1"/>
    </source>
</evidence>
<dbReference type="AlphaFoldDB" id="A0A225WN14"/>
<accession>A0A225WN14</accession>
<proteinExistence type="predicted"/>
<organism evidence="1 2">
    <name type="scientific">Phytophthora megakarya</name>
    <dbReference type="NCBI Taxonomy" id="4795"/>
    <lineage>
        <taxon>Eukaryota</taxon>
        <taxon>Sar</taxon>
        <taxon>Stramenopiles</taxon>
        <taxon>Oomycota</taxon>
        <taxon>Peronosporomycetes</taxon>
        <taxon>Peronosporales</taxon>
        <taxon>Peronosporaceae</taxon>
        <taxon>Phytophthora</taxon>
    </lineage>
</organism>
<reference evidence="2" key="1">
    <citation type="submission" date="2017-03" db="EMBL/GenBank/DDBJ databases">
        <title>Phytopthora megakarya and P. palmivora, two closely related causual agents of cacao black pod achieved similar genome size and gene model numbers by different mechanisms.</title>
        <authorList>
            <person name="Ali S."/>
            <person name="Shao J."/>
            <person name="Larry D.J."/>
            <person name="Kronmiller B."/>
            <person name="Shen D."/>
            <person name="Strem M.D."/>
            <person name="Melnick R.L."/>
            <person name="Guiltinan M.J."/>
            <person name="Tyler B.M."/>
            <person name="Meinhardt L.W."/>
            <person name="Bailey B.A."/>
        </authorList>
    </citation>
    <scope>NUCLEOTIDE SEQUENCE [LARGE SCALE GENOMIC DNA]</scope>
    <source>
        <strain evidence="2">zdho120</strain>
    </source>
</reference>
<evidence type="ECO:0000313" key="2">
    <source>
        <dbReference type="Proteomes" id="UP000198211"/>
    </source>
</evidence>
<dbReference type="EMBL" id="NBNE01000500">
    <property type="protein sequence ID" value="OWZ19021.1"/>
    <property type="molecule type" value="Genomic_DNA"/>
</dbReference>
<keyword evidence="2" id="KW-1185">Reference proteome</keyword>